<evidence type="ECO:0008006" key="4">
    <source>
        <dbReference type="Google" id="ProtNLM"/>
    </source>
</evidence>
<reference evidence="2 3" key="1">
    <citation type="submission" date="2019-01" db="EMBL/GenBank/DDBJ databases">
        <title>Insights into ecological role of a new deltaproteobacterial order Candidatus Sinidesulfobacterales (Sva0485) by metagenomics and metatranscriptomics.</title>
        <authorList>
            <person name="Tan S."/>
            <person name="Liu J."/>
            <person name="Fang Y."/>
            <person name="Hedlund B.P."/>
            <person name="Lian Z.H."/>
            <person name="Huang L.Y."/>
            <person name="Li J.T."/>
            <person name="Huang L.N."/>
            <person name="Li W.J."/>
            <person name="Jiang H.C."/>
            <person name="Dong H.L."/>
            <person name="Shu W.S."/>
        </authorList>
    </citation>
    <scope>NUCLEOTIDE SEQUENCE [LARGE SCALE GENOMIC DNA]</scope>
    <source>
        <strain evidence="2">AP3</strain>
    </source>
</reference>
<dbReference type="AlphaFoldDB" id="A0A519BDC7"/>
<evidence type="ECO:0000313" key="3">
    <source>
        <dbReference type="Proteomes" id="UP000320813"/>
    </source>
</evidence>
<dbReference type="Gene3D" id="3.40.50.450">
    <property type="match status" value="1"/>
</dbReference>
<evidence type="ECO:0000313" key="2">
    <source>
        <dbReference type="EMBL" id="RZD15274.1"/>
    </source>
</evidence>
<sequence length="561" mass="64789">MTYLAKLYLTVGITGHRDLVEEDIPLLKKRIKDVFDDLRKEYPNTPLLLITPLAEGADRLAAEVALEENIEYVSPLPLPINIYKNDFPDTVSEFDHYISNAKDFFELPLGKDKIESISKYGKERDKRYQLVGAFIVRYSQVLVALWDGKHTSLTGGTSDIIRFQSEGLPHEYATNRCELDFPDSGPVYHILTRRRKNIDISVPYNAKVNIIMATEGKKKEGGVFRIIDRTAERLFHNDHFKKGDTAFRPIDNFNFEAEKLTIKDADKSLKYLTSLKDFEKEKDIAYLYANADALSLKHQKKWLFSQKLLFVITGLIVTDFIIYSFINIRYLLVFYITLYILAAFIIARYHKNRESYINYRSLAEGLRVVFFLRFAGLHEDAADNYLSKQAEELQWVREAMRSANVIKPKIKPDFEMVQKDWINGQIKYYTGAKARDQKKLTTIRTITIILLLLGFISAVLALIKGLTGILPPLNLLIAMTALMPAYAAILETYSVRMGFTEHIKEYSRMQGIFERANKLLKNSKDVESRQRIFLMLGREALRENADWLLLHRKLPEGLPKQ</sequence>
<dbReference type="SUPFAM" id="SSF102405">
    <property type="entry name" value="MCP/YpsA-like"/>
    <property type="match status" value="1"/>
</dbReference>
<evidence type="ECO:0000256" key="1">
    <source>
        <dbReference type="SAM" id="Phobius"/>
    </source>
</evidence>
<gene>
    <name evidence="2" type="ORF">EVJ47_03110</name>
</gene>
<feature type="transmembrane region" description="Helical" evidence="1">
    <location>
        <begin position="332"/>
        <end position="350"/>
    </location>
</feature>
<keyword evidence="1" id="KW-1133">Transmembrane helix</keyword>
<name>A0A519BDC7_9DELT</name>
<dbReference type="EMBL" id="SGBD01000001">
    <property type="protein sequence ID" value="RZD15274.1"/>
    <property type="molecule type" value="Genomic_DNA"/>
</dbReference>
<dbReference type="Proteomes" id="UP000320813">
    <property type="component" value="Unassembled WGS sequence"/>
</dbReference>
<keyword evidence="1" id="KW-0812">Transmembrane</keyword>
<comment type="caution">
    <text evidence="2">The sequence shown here is derived from an EMBL/GenBank/DDBJ whole genome shotgun (WGS) entry which is preliminary data.</text>
</comment>
<feature type="transmembrane region" description="Helical" evidence="1">
    <location>
        <begin position="443"/>
        <end position="463"/>
    </location>
</feature>
<feature type="transmembrane region" description="Helical" evidence="1">
    <location>
        <begin position="469"/>
        <end position="489"/>
    </location>
</feature>
<accession>A0A519BDC7</accession>
<feature type="transmembrane region" description="Helical" evidence="1">
    <location>
        <begin position="308"/>
        <end position="326"/>
    </location>
</feature>
<organism evidence="2 3">
    <name type="scientific">Candidatus Acidulodesulfobacterium ferriphilum</name>
    <dbReference type="NCBI Taxonomy" id="2597223"/>
    <lineage>
        <taxon>Bacteria</taxon>
        <taxon>Deltaproteobacteria</taxon>
        <taxon>Candidatus Acidulodesulfobacterales</taxon>
        <taxon>Candidatus Acidulodesulfobacterium</taxon>
    </lineage>
</organism>
<protein>
    <recommendedName>
        <fullName evidence="4">SMODS and SLOG-associating 2TM effector domain-containing protein</fullName>
    </recommendedName>
</protein>
<keyword evidence="1" id="KW-0472">Membrane</keyword>
<proteinExistence type="predicted"/>